<keyword evidence="3" id="KW-1185">Reference proteome</keyword>
<dbReference type="EMBL" id="JAOZEV010000012">
    <property type="protein sequence ID" value="MCV9933568.1"/>
    <property type="molecule type" value="Genomic_DNA"/>
</dbReference>
<keyword evidence="1" id="KW-0732">Signal</keyword>
<dbReference type="AlphaFoldDB" id="A0A9X3C8X4"/>
<protein>
    <recommendedName>
        <fullName evidence="4">DUF4296 domain-containing protein</fullName>
    </recommendedName>
</protein>
<evidence type="ECO:0000313" key="3">
    <source>
        <dbReference type="Proteomes" id="UP001151133"/>
    </source>
</evidence>
<reference evidence="2" key="1">
    <citation type="submission" date="2022-10" db="EMBL/GenBank/DDBJ databases">
        <title>Two novel species of Flavobacterium.</title>
        <authorList>
            <person name="Liu Q."/>
            <person name="Xin Y.-H."/>
        </authorList>
    </citation>
    <scope>NUCLEOTIDE SEQUENCE</scope>
    <source>
        <strain evidence="2">LS1R47</strain>
    </source>
</reference>
<proteinExistence type="predicted"/>
<name>A0A9X3C8X4_9FLAO</name>
<dbReference type="RefSeq" id="WP_264287780.1">
    <property type="nucleotide sequence ID" value="NZ_JAOZEV010000012.1"/>
</dbReference>
<gene>
    <name evidence="2" type="ORF">OIU80_14885</name>
</gene>
<feature type="chain" id="PRO_5040885474" description="DUF4296 domain-containing protein" evidence="1">
    <location>
        <begin position="22"/>
        <end position="106"/>
    </location>
</feature>
<accession>A0A9X3C8X4</accession>
<evidence type="ECO:0000256" key="1">
    <source>
        <dbReference type="SAM" id="SignalP"/>
    </source>
</evidence>
<evidence type="ECO:0000313" key="2">
    <source>
        <dbReference type="EMBL" id="MCV9933568.1"/>
    </source>
</evidence>
<sequence>MKKTLLFFTALMVLISINSCSKSDNLDNINTTQADKKKLILKKFEELGLDPAKVFFSDTIDSSNAIQVESLKDLESVMAHEIYLEKNKEIIDNINPNGFSDMQKKF</sequence>
<organism evidence="2 3">
    <name type="scientific">Flavobacterium frigoritolerans</name>
    <dbReference type="NCBI Taxonomy" id="2987686"/>
    <lineage>
        <taxon>Bacteria</taxon>
        <taxon>Pseudomonadati</taxon>
        <taxon>Bacteroidota</taxon>
        <taxon>Flavobacteriia</taxon>
        <taxon>Flavobacteriales</taxon>
        <taxon>Flavobacteriaceae</taxon>
        <taxon>Flavobacterium</taxon>
    </lineage>
</organism>
<feature type="signal peptide" evidence="1">
    <location>
        <begin position="1"/>
        <end position="21"/>
    </location>
</feature>
<evidence type="ECO:0008006" key="4">
    <source>
        <dbReference type="Google" id="ProtNLM"/>
    </source>
</evidence>
<comment type="caution">
    <text evidence="2">The sequence shown here is derived from an EMBL/GenBank/DDBJ whole genome shotgun (WGS) entry which is preliminary data.</text>
</comment>
<dbReference type="Proteomes" id="UP001151133">
    <property type="component" value="Unassembled WGS sequence"/>
</dbReference>